<proteinExistence type="inferred from homology"/>
<dbReference type="PANTHER" id="PTHR33991">
    <property type="entry name" value="DNA REPAIR PROTEIN RECO"/>
    <property type="match status" value="1"/>
</dbReference>
<dbReference type="PANTHER" id="PTHR33991:SF1">
    <property type="entry name" value="DNA REPAIR PROTEIN RECO"/>
    <property type="match status" value="1"/>
</dbReference>
<accession>A0A2W7QFM2</accession>
<dbReference type="InterPro" id="IPR012340">
    <property type="entry name" value="NA-bd_OB-fold"/>
</dbReference>
<evidence type="ECO:0000256" key="7">
    <source>
        <dbReference type="HAMAP-Rule" id="MF_00201"/>
    </source>
</evidence>
<evidence type="ECO:0000313" key="10">
    <source>
        <dbReference type="Proteomes" id="UP000249364"/>
    </source>
</evidence>
<dbReference type="SUPFAM" id="SSF50249">
    <property type="entry name" value="Nucleic acid-binding proteins"/>
    <property type="match status" value="1"/>
</dbReference>
<keyword evidence="5 7" id="KW-0234">DNA repair</keyword>
<dbReference type="GO" id="GO:0043590">
    <property type="term" value="C:bacterial nucleoid"/>
    <property type="evidence" value="ECO:0007669"/>
    <property type="project" value="TreeGrafter"/>
</dbReference>
<dbReference type="RefSeq" id="WP_071468760.1">
    <property type="nucleotide sequence ID" value="NZ_MEHT01000007.1"/>
</dbReference>
<evidence type="ECO:0000256" key="4">
    <source>
        <dbReference type="ARBA" id="ARBA00023172"/>
    </source>
</evidence>
<comment type="caution">
    <text evidence="9">The sequence shown here is derived from an EMBL/GenBank/DDBJ whole genome shotgun (WGS) entry which is preliminary data.</text>
</comment>
<evidence type="ECO:0000256" key="1">
    <source>
        <dbReference type="ARBA" id="ARBA00007452"/>
    </source>
</evidence>
<organism evidence="9 10">
    <name type="scientific">Roseinatronobacter thiooxidans</name>
    <dbReference type="NCBI Taxonomy" id="121821"/>
    <lineage>
        <taxon>Bacteria</taxon>
        <taxon>Pseudomonadati</taxon>
        <taxon>Pseudomonadota</taxon>
        <taxon>Alphaproteobacteria</taxon>
        <taxon>Rhodobacterales</taxon>
        <taxon>Paracoccaceae</taxon>
        <taxon>Roseinatronobacter</taxon>
    </lineage>
</organism>
<dbReference type="Pfam" id="PF11967">
    <property type="entry name" value="RecO_N"/>
    <property type="match status" value="1"/>
</dbReference>
<dbReference type="NCBIfam" id="TIGR00613">
    <property type="entry name" value="reco"/>
    <property type="match status" value="1"/>
</dbReference>
<evidence type="ECO:0000313" key="9">
    <source>
        <dbReference type="EMBL" id="PZX46186.1"/>
    </source>
</evidence>
<feature type="domain" description="DNA replication/recombination mediator RecO N-terminal" evidence="8">
    <location>
        <begin position="1"/>
        <end position="75"/>
    </location>
</feature>
<dbReference type="Gene3D" id="1.20.1440.120">
    <property type="entry name" value="Recombination protein O, C-terminal domain"/>
    <property type="match status" value="1"/>
</dbReference>
<sequence length="236" mass="25364">MEWRDEGILLAMRPHGEATAIIEVFSAVHGRHAGVVHGGASRKMAPILQPGAQLDLAWRARLEEHMGSFTVELIRARAALVLSDRLALAGLSAICALCRYALPERQASATLYAATVALMDRLGQPGWLRDYALWELTLLEETGFGLDLQQCAVTGTNDGLAYVSPRTGRAVTASAAGEFAPRLLPLPAGLVSDAVLDATSVRQALHLSGYFLHHWLADAMGRPLPEARARLVSQLG</sequence>
<dbReference type="Gene3D" id="2.40.50.140">
    <property type="entry name" value="Nucleic acid-binding proteins"/>
    <property type="match status" value="1"/>
</dbReference>
<evidence type="ECO:0000259" key="8">
    <source>
        <dbReference type="Pfam" id="PF11967"/>
    </source>
</evidence>
<gene>
    <name evidence="7" type="primary">recO</name>
    <name evidence="9" type="ORF">LY56_01157</name>
</gene>
<reference evidence="9 10" key="1">
    <citation type="submission" date="2018-06" db="EMBL/GenBank/DDBJ databases">
        <title>Genomic Encyclopedia of Archaeal and Bacterial Type Strains, Phase II (KMG-II): from individual species to whole genera.</title>
        <authorList>
            <person name="Goeker M."/>
        </authorList>
    </citation>
    <scope>NUCLEOTIDE SEQUENCE [LARGE SCALE GENOMIC DNA]</scope>
    <source>
        <strain evidence="9 10">DSM 13087</strain>
    </source>
</reference>
<dbReference type="InterPro" id="IPR037278">
    <property type="entry name" value="ARFGAP/RecO"/>
</dbReference>
<dbReference type="InterPro" id="IPR003717">
    <property type="entry name" value="RecO"/>
</dbReference>
<keyword evidence="3 7" id="KW-0227">DNA damage</keyword>
<dbReference type="AlphaFoldDB" id="A0A2W7QFM2"/>
<comment type="function">
    <text evidence="7">Involved in DNA repair and RecF pathway recombination.</text>
</comment>
<evidence type="ECO:0000256" key="5">
    <source>
        <dbReference type="ARBA" id="ARBA00023204"/>
    </source>
</evidence>
<dbReference type="Proteomes" id="UP000249364">
    <property type="component" value="Unassembled WGS sequence"/>
</dbReference>
<dbReference type="InterPro" id="IPR022572">
    <property type="entry name" value="DNA_rep/recomb_RecO_N"/>
</dbReference>
<dbReference type="EMBL" id="QKZQ01000004">
    <property type="protein sequence ID" value="PZX46186.1"/>
    <property type="molecule type" value="Genomic_DNA"/>
</dbReference>
<dbReference type="InterPro" id="IPR042242">
    <property type="entry name" value="RecO_C"/>
</dbReference>
<protein>
    <recommendedName>
        <fullName evidence="2 7">DNA repair protein RecO</fullName>
    </recommendedName>
    <alternativeName>
        <fullName evidence="6 7">Recombination protein O</fullName>
    </alternativeName>
</protein>
<name>A0A2W7QFM2_9RHOB</name>
<evidence type="ECO:0000256" key="2">
    <source>
        <dbReference type="ARBA" id="ARBA00021310"/>
    </source>
</evidence>
<dbReference type="Pfam" id="PF02565">
    <property type="entry name" value="RecO_C"/>
    <property type="match status" value="1"/>
</dbReference>
<keyword evidence="4 7" id="KW-0233">DNA recombination</keyword>
<dbReference type="OrthoDB" id="9804792at2"/>
<dbReference type="GO" id="GO:0006302">
    <property type="term" value="P:double-strand break repair"/>
    <property type="evidence" value="ECO:0007669"/>
    <property type="project" value="TreeGrafter"/>
</dbReference>
<dbReference type="GO" id="GO:0006310">
    <property type="term" value="P:DNA recombination"/>
    <property type="evidence" value="ECO:0007669"/>
    <property type="project" value="UniProtKB-UniRule"/>
</dbReference>
<keyword evidence="10" id="KW-1185">Reference proteome</keyword>
<comment type="similarity">
    <text evidence="1 7">Belongs to the RecO family.</text>
</comment>
<evidence type="ECO:0000256" key="3">
    <source>
        <dbReference type="ARBA" id="ARBA00022763"/>
    </source>
</evidence>
<dbReference type="SUPFAM" id="SSF57863">
    <property type="entry name" value="ArfGap/RecO-like zinc finger"/>
    <property type="match status" value="1"/>
</dbReference>
<evidence type="ECO:0000256" key="6">
    <source>
        <dbReference type="ARBA" id="ARBA00033409"/>
    </source>
</evidence>
<dbReference type="STRING" id="121821.GCA_001870675_01926"/>
<dbReference type="HAMAP" id="MF_00201">
    <property type="entry name" value="RecO"/>
    <property type="match status" value="1"/>
</dbReference>